<proteinExistence type="predicted"/>
<dbReference type="eggNOG" id="COG1566">
    <property type="taxonomic scope" value="Bacteria"/>
</dbReference>
<dbReference type="HOGENOM" id="CLU_122754_1_1_11"/>
<dbReference type="KEGG" id="cef:CE2398"/>
<organism evidence="3 4">
    <name type="scientific">Corynebacterium efficiens (strain DSM 44549 / YS-314 / AJ 12310 / JCM 11189 / NBRC 100395)</name>
    <dbReference type="NCBI Taxonomy" id="196164"/>
    <lineage>
        <taxon>Bacteria</taxon>
        <taxon>Bacillati</taxon>
        <taxon>Actinomycetota</taxon>
        <taxon>Actinomycetes</taxon>
        <taxon>Mycobacteriales</taxon>
        <taxon>Corynebacteriaceae</taxon>
        <taxon>Corynebacterium</taxon>
    </lineage>
</organism>
<keyword evidence="2" id="KW-1133">Transmembrane helix</keyword>
<evidence type="ECO:0000256" key="1">
    <source>
        <dbReference type="SAM" id="MobiDB-lite"/>
    </source>
</evidence>
<feature type="region of interest" description="Disordered" evidence="1">
    <location>
        <begin position="92"/>
        <end position="140"/>
    </location>
</feature>
<evidence type="ECO:0000313" key="4">
    <source>
        <dbReference type="Proteomes" id="UP000001409"/>
    </source>
</evidence>
<protein>
    <recommendedName>
        <fullName evidence="5">DNA-binding transcriptional regulator of glucitol operon</fullName>
    </recommendedName>
</protein>
<evidence type="ECO:0000256" key="2">
    <source>
        <dbReference type="SAM" id="Phobius"/>
    </source>
</evidence>
<feature type="compositionally biased region" description="Basic and acidic residues" evidence="1">
    <location>
        <begin position="92"/>
        <end position="102"/>
    </location>
</feature>
<reference evidence="3 4" key="1">
    <citation type="journal article" date="2003" name="Genome Res.">
        <title>Comparative complete genome sequence analysis of the amino acid replacements responsible for the thermostability of Corynebacterium efficiens.</title>
        <authorList>
            <person name="Nishio Y."/>
            <person name="Nakamura Y."/>
            <person name="Kawarabayasi Y."/>
            <person name="Usuda Y."/>
            <person name="Kimura E."/>
            <person name="Sugimoto S."/>
            <person name="Matsui K."/>
            <person name="Yamagishi A."/>
            <person name="Kikuchi H."/>
            <person name="Ikeo K."/>
            <person name="Gojobori T."/>
        </authorList>
    </citation>
    <scope>NUCLEOTIDE SEQUENCE [LARGE SCALE GENOMIC DNA]</scope>
    <source>
        <strain evidence="4">DSM 44549 / YS-314 / AJ 12310 / JCM 11189 / NBRC 100395</strain>
    </source>
</reference>
<dbReference type="AlphaFoldDB" id="Q8FMV1"/>
<dbReference type="Proteomes" id="UP000001409">
    <property type="component" value="Chromosome"/>
</dbReference>
<evidence type="ECO:0000313" key="3">
    <source>
        <dbReference type="EMBL" id="BAC19208.1"/>
    </source>
</evidence>
<feature type="transmembrane region" description="Helical" evidence="2">
    <location>
        <begin position="20"/>
        <end position="41"/>
    </location>
</feature>
<accession>Q8FMV1</accession>
<name>Q8FMV1_COREF</name>
<sequence length="162" mass="18789">MVFVSEQGRSELKTKKKVRLSHVVFLIICFAVALALAWWQWTRFQSGSGTFQNLGYAFQWPVIGGFLIFAYRKYLEYENQSIDRENLAAELARHPDADKPRDTPPAGDAEEEDFMISRRPSLVDNPDAVTEIDDDFLPSRPTLDVEEFNRLNDPSRRRRHRA</sequence>
<dbReference type="EMBL" id="BA000035">
    <property type="protein sequence ID" value="BAC19208.1"/>
    <property type="molecule type" value="Genomic_DNA"/>
</dbReference>
<evidence type="ECO:0008006" key="5">
    <source>
        <dbReference type="Google" id="ProtNLM"/>
    </source>
</evidence>
<keyword evidence="2" id="KW-0472">Membrane</keyword>
<keyword evidence="2" id="KW-0812">Transmembrane</keyword>
<keyword evidence="4" id="KW-1185">Reference proteome</keyword>
<dbReference type="STRING" id="196164.gene:10742836"/>
<feature type="transmembrane region" description="Helical" evidence="2">
    <location>
        <begin position="53"/>
        <end position="71"/>
    </location>
</feature>